<evidence type="ECO:0000313" key="13">
    <source>
        <dbReference type="EMBL" id="KAF2233174.1"/>
    </source>
</evidence>
<dbReference type="GO" id="GO:0015079">
    <property type="term" value="F:potassium ion transmembrane transporter activity"/>
    <property type="evidence" value="ECO:0007669"/>
    <property type="project" value="InterPro"/>
</dbReference>
<evidence type="ECO:0000256" key="6">
    <source>
        <dbReference type="ARBA" id="ARBA00022989"/>
    </source>
</evidence>
<feature type="transmembrane region" description="Helical" evidence="10">
    <location>
        <begin position="388"/>
        <end position="418"/>
    </location>
</feature>
<gene>
    <name evidence="13" type="ORF">EV356DRAFT_534052</name>
</gene>
<evidence type="ECO:0000256" key="9">
    <source>
        <dbReference type="SAM" id="MobiDB-lite"/>
    </source>
</evidence>
<keyword evidence="4 10" id="KW-0812">Transmembrane</keyword>
<evidence type="ECO:0000259" key="12">
    <source>
        <dbReference type="Pfam" id="PF22776"/>
    </source>
</evidence>
<feature type="transmembrane region" description="Helical" evidence="10">
    <location>
        <begin position="320"/>
        <end position="340"/>
    </location>
</feature>
<feature type="region of interest" description="Disordered" evidence="9">
    <location>
        <begin position="1"/>
        <end position="54"/>
    </location>
</feature>
<feature type="compositionally biased region" description="Basic and acidic residues" evidence="9">
    <location>
        <begin position="1"/>
        <end position="34"/>
    </location>
</feature>
<dbReference type="OrthoDB" id="504708at2759"/>
<name>A0A6A6H4X4_VIRVR</name>
<evidence type="ECO:0000259" key="11">
    <source>
        <dbReference type="Pfam" id="PF02705"/>
    </source>
</evidence>
<organism evidence="13 14">
    <name type="scientific">Viridothelium virens</name>
    <name type="common">Speckled blister lichen</name>
    <name type="synonym">Trypethelium virens</name>
    <dbReference type="NCBI Taxonomy" id="1048519"/>
    <lineage>
        <taxon>Eukaryota</taxon>
        <taxon>Fungi</taxon>
        <taxon>Dikarya</taxon>
        <taxon>Ascomycota</taxon>
        <taxon>Pezizomycotina</taxon>
        <taxon>Dothideomycetes</taxon>
        <taxon>Dothideomycetes incertae sedis</taxon>
        <taxon>Trypetheliales</taxon>
        <taxon>Trypetheliaceae</taxon>
        <taxon>Viridothelium</taxon>
    </lineage>
</organism>
<dbReference type="PANTHER" id="PTHR30540:SF83">
    <property type="entry name" value="K+ POTASSIUM TRANSPORTER"/>
    <property type="match status" value="1"/>
</dbReference>
<keyword evidence="6 10" id="KW-1133">Transmembrane helix</keyword>
<evidence type="ECO:0000256" key="10">
    <source>
        <dbReference type="SAM" id="Phobius"/>
    </source>
</evidence>
<keyword evidence="14" id="KW-1185">Reference proteome</keyword>
<feature type="domain" description="K+ potassium transporter integral membrane" evidence="11">
    <location>
        <begin position="80"/>
        <end position="562"/>
    </location>
</feature>
<keyword evidence="2" id="KW-0813">Transport</keyword>
<dbReference type="InterPro" id="IPR053951">
    <property type="entry name" value="K_trans_N"/>
</dbReference>
<sequence length="806" mass="89223">MANNGEHIHFEDHVERSGISKVRSRSEARSERSRSWRTSQQPPSDEEKEVRPIFEDEVPPVEDRDFKRRQVFHGWTLAWLAYQSTGVIYGDIGTSPLYVYSSTFSSAPNRDDLLGALSLIIWTLTLIVSVKYILIVLRADDEGEGGTFAVYNLLSRYCNIAVRDPKSSNTVKFERYQSTELKPSNRSVRSWLETSPIARAFLKTLAVFGVSLIMADGVLTPAQSVLGAIQGLEIVKPDISTGTIIGVSCAILIVLFAVQPLGIHRIASVFAPIVIIWLAFNLSFGIYNLAMYDGGVLKAFSPYFAGLWFIRNKTEGWKNLGGILLAFTGVEALFADLGAFSRRAVQISWLCFAYPCLLFAYIGQAAYLAVNPSAYSNPFFNTVPPGMFWPSLVVSILAAVVASQALITSTFQLLSQVMHSSYFPQIKMIYTSEKHHGQVYIPMANWLMMVGTVVVTAVYSNTTRLGHAYGVCVILVTFLTTNMITLVALVVWRLNPLLVFVVWLPFVTFDGLYLTAALTKVPNGAWFTLLLAVILASIFILWRYGKESQWSAEGKNRYRLDYLVVTDDDGKPYLNETFGGGELSTIKGLGIFFDKAGDLVPSVYEHFLQKFQAHPEIVVFLHMRALSVPHVSPDDRFSVTGTSMGNCYRLMIRHGYNDHVVTPDLGRLVYQELRKAVIQAGARLGSSSSPKCHNLVAKDAASEDATEINGMTSSSSDVIQSAVGPLTQAAVDAQIARRLAALDAAFATQVVYMLGKEQLRITPSNNILKRTLLGTFLFIRENTRAKVASLKVPIDKLVEVGFVKEI</sequence>
<feature type="transmembrane region" description="Helical" evidence="10">
    <location>
        <begin position="270"/>
        <end position="290"/>
    </location>
</feature>
<feature type="domain" description="K+ potassium transporter C-terminal" evidence="12">
    <location>
        <begin position="587"/>
        <end position="806"/>
    </location>
</feature>
<dbReference type="Proteomes" id="UP000800092">
    <property type="component" value="Unassembled WGS sequence"/>
</dbReference>
<accession>A0A6A6H4X4</accession>
<keyword evidence="7" id="KW-0406">Ion transport</keyword>
<reference evidence="13" key="1">
    <citation type="journal article" date="2020" name="Stud. Mycol.">
        <title>101 Dothideomycetes genomes: a test case for predicting lifestyles and emergence of pathogens.</title>
        <authorList>
            <person name="Haridas S."/>
            <person name="Albert R."/>
            <person name="Binder M."/>
            <person name="Bloem J."/>
            <person name="Labutti K."/>
            <person name="Salamov A."/>
            <person name="Andreopoulos B."/>
            <person name="Baker S."/>
            <person name="Barry K."/>
            <person name="Bills G."/>
            <person name="Bluhm B."/>
            <person name="Cannon C."/>
            <person name="Castanera R."/>
            <person name="Culley D."/>
            <person name="Daum C."/>
            <person name="Ezra D."/>
            <person name="Gonzalez J."/>
            <person name="Henrissat B."/>
            <person name="Kuo A."/>
            <person name="Liang C."/>
            <person name="Lipzen A."/>
            <person name="Lutzoni F."/>
            <person name="Magnuson J."/>
            <person name="Mondo S."/>
            <person name="Nolan M."/>
            <person name="Ohm R."/>
            <person name="Pangilinan J."/>
            <person name="Park H.-J."/>
            <person name="Ramirez L."/>
            <person name="Alfaro M."/>
            <person name="Sun H."/>
            <person name="Tritt A."/>
            <person name="Yoshinaga Y."/>
            <person name="Zwiers L.-H."/>
            <person name="Turgeon B."/>
            <person name="Goodwin S."/>
            <person name="Spatafora J."/>
            <person name="Crous P."/>
            <person name="Grigoriev I."/>
        </authorList>
    </citation>
    <scope>NUCLEOTIDE SEQUENCE</scope>
    <source>
        <strain evidence="13">Tuck. ex Michener</strain>
    </source>
</reference>
<proteinExistence type="predicted"/>
<feature type="transmembrane region" description="Helical" evidence="10">
    <location>
        <begin position="200"/>
        <end position="219"/>
    </location>
</feature>
<dbReference type="Pfam" id="PF02705">
    <property type="entry name" value="K_trans"/>
    <property type="match status" value="1"/>
</dbReference>
<evidence type="ECO:0000256" key="3">
    <source>
        <dbReference type="ARBA" id="ARBA00022538"/>
    </source>
</evidence>
<dbReference type="NCBIfam" id="TIGR00794">
    <property type="entry name" value="kup"/>
    <property type="match status" value="1"/>
</dbReference>
<evidence type="ECO:0000256" key="8">
    <source>
        <dbReference type="ARBA" id="ARBA00023136"/>
    </source>
</evidence>
<feature type="transmembrane region" description="Helical" evidence="10">
    <location>
        <begin position="113"/>
        <end position="134"/>
    </location>
</feature>
<evidence type="ECO:0000313" key="14">
    <source>
        <dbReference type="Proteomes" id="UP000800092"/>
    </source>
</evidence>
<feature type="transmembrane region" description="Helical" evidence="10">
    <location>
        <begin position="439"/>
        <end position="460"/>
    </location>
</feature>
<dbReference type="Pfam" id="PF22776">
    <property type="entry name" value="K_trans_C"/>
    <property type="match status" value="1"/>
</dbReference>
<feature type="transmembrane region" description="Helical" evidence="10">
    <location>
        <begin position="524"/>
        <end position="542"/>
    </location>
</feature>
<evidence type="ECO:0000256" key="2">
    <source>
        <dbReference type="ARBA" id="ARBA00022448"/>
    </source>
</evidence>
<evidence type="ECO:0000256" key="4">
    <source>
        <dbReference type="ARBA" id="ARBA00022692"/>
    </source>
</evidence>
<dbReference type="GO" id="GO:0016020">
    <property type="term" value="C:membrane"/>
    <property type="evidence" value="ECO:0007669"/>
    <property type="project" value="UniProtKB-SubCell"/>
</dbReference>
<protein>
    <submittedName>
        <fullName evidence="13">Potassium transporter</fullName>
    </submittedName>
</protein>
<evidence type="ECO:0000256" key="1">
    <source>
        <dbReference type="ARBA" id="ARBA00004141"/>
    </source>
</evidence>
<feature type="transmembrane region" description="Helical" evidence="10">
    <location>
        <begin position="497"/>
        <end position="518"/>
    </location>
</feature>
<dbReference type="EMBL" id="ML991809">
    <property type="protein sequence ID" value="KAF2233174.1"/>
    <property type="molecule type" value="Genomic_DNA"/>
</dbReference>
<dbReference type="InterPro" id="IPR003855">
    <property type="entry name" value="K+_transporter"/>
</dbReference>
<dbReference type="AlphaFoldDB" id="A0A6A6H4X4"/>
<feature type="transmembrane region" description="Helical" evidence="10">
    <location>
        <begin position="347"/>
        <end position="368"/>
    </location>
</feature>
<comment type="subcellular location">
    <subcellularLocation>
        <location evidence="1">Membrane</location>
        <topology evidence="1">Multi-pass membrane protein</topology>
    </subcellularLocation>
</comment>
<feature type="transmembrane region" description="Helical" evidence="10">
    <location>
        <begin position="74"/>
        <end position="93"/>
    </location>
</feature>
<evidence type="ECO:0000256" key="5">
    <source>
        <dbReference type="ARBA" id="ARBA00022958"/>
    </source>
</evidence>
<evidence type="ECO:0000256" key="7">
    <source>
        <dbReference type="ARBA" id="ARBA00023065"/>
    </source>
</evidence>
<keyword evidence="8 10" id="KW-0472">Membrane</keyword>
<dbReference type="PANTHER" id="PTHR30540">
    <property type="entry name" value="OSMOTIC STRESS POTASSIUM TRANSPORTER"/>
    <property type="match status" value="1"/>
</dbReference>
<keyword evidence="3" id="KW-0633">Potassium transport</keyword>
<feature type="transmembrane region" description="Helical" evidence="10">
    <location>
        <begin position="239"/>
        <end position="258"/>
    </location>
</feature>
<feature type="transmembrane region" description="Helical" evidence="10">
    <location>
        <begin position="466"/>
        <end position="490"/>
    </location>
</feature>
<keyword evidence="5" id="KW-0630">Potassium</keyword>
<dbReference type="InterPro" id="IPR053952">
    <property type="entry name" value="K_trans_C"/>
</dbReference>